<sequence length="247" mass="24622">MGAALIAAVGATPELQLAGLAERAGHPAVGTKVVDKLTVCANATAIAHSCDVLIDFTTPEALAGNLEAACAGKCAILVGTTGLDASHHAAIDRAAQSIAVLQAANTSLGVTVMAALVERAASLLGTDWDIEIAELHHRHKRDAPSGTALALGVAAASGRGVALASVAKRGRDGIGPARVAGEIGFASLRGGSAAGDHSVLFAGEGERLIISHHAEGRELFASGAVRAAAWLGGKPAGRYTMAQVLGL</sequence>
<dbReference type="HAMAP" id="MF_00102">
    <property type="entry name" value="DapB"/>
    <property type="match status" value="1"/>
</dbReference>
<comment type="similarity">
    <text evidence="1 13">Belongs to the DapB family.</text>
</comment>
<evidence type="ECO:0000256" key="13">
    <source>
        <dbReference type="HAMAP-Rule" id="MF_00102"/>
    </source>
</evidence>
<reference evidence="16 17" key="1">
    <citation type="submission" date="2019-02" db="EMBL/GenBank/DDBJ databases">
        <title>Polymorphobacter sp. isolated from the lake at the Tibet of China.</title>
        <authorList>
            <person name="Li A."/>
        </authorList>
    </citation>
    <scope>NUCLEOTIDE SEQUENCE [LARGE SCALE GENOMIC DNA]</scope>
    <source>
        <strain evidence="16 17">DJ1R-1</strain>
    </source>
</reference>
<accession>A0A4Y9EP65</accession>
<dbReference type="Gene3D" id="3.40.50.720">
    <property type="entry name" value="NAD(P)-binding Rossmann-like Domain"/>
    <property type="match status" value="1"/>
</dbReference>
<evidence type="ECO:0000256" key="12">
    <source>
        <dbReference type="ARBA" id="ARBA00049396"/>
    </source>
</evidence>
<evidence type="ECO:0000256" key="7">
    <source>
        <dbReference type="ARBA" id="ARBA00023027"/>
    </source>
</evidence>
<evidence type="ECO:0000313" key="16">
    <source>
        <dbReference type="EMBL" id="TFU03875.1"/>
    </source>
</evidence>
<feature type="active site" description="Proton donor/acceptor" evidence="13">
    <location>
        <position position="136"/>
    </location>
</feature>
<comment type="pathway">
    <text evidence="9 13">Amino-acid biosynthesis; L-lysine biosynthesis via DAP pathway; (S)-tetrahydrodipicolinate from L-aspartate: step 4/4.</text>
</comment>
<dbReference type="GO" id="GO:0019877">
    <property type="term" value="P:diaminopimelate biosynthetic process"/>
    <property type="evidence" value="ECO:0007669"/>
    <property type="project" value="UniProtKB-UniRule"/>
</dbReference>
<dbReference type="SUPFAM" id="SSF55347">
    <property type="entry name" value="Glyceraldehyde-3-phosphate dehydrogenase-like, C-terminal domain"/>
    <property type="match status" value="1"/>
</dbReference>
<dbReference type="InterPro" id="IPR022664">
    <property type="entry name" value="DapB_N_CS"/>
</dbReference>
<feature type="binding site" evidence="13">
    <location>
        <position position="35"/>
    </location>
    <ligand>
        <name>NAD(+)</name>
        <dbReference type="ChEBI" id="CHEBI:57540"/>
    </ligand>
</feature>
<keyword evidence="7 13" id="KW-0520">NAD</keyword>
<comment type="caution">
    <text evidence="13">Was originally thought to be a dihydrodipicolinate reductase (DHDPR), catalyzing the conversion of dihydrodipicolinate to tetrahydrodipicolinate. However, it was shown in E.coli that the substrate of the enzymatic reaction is not dihydrodipicolinate (DHDP) but in fact (2S,4S)-4-hydroxy-2,3,4,5-tetrahydrodipicolinic acid (HTPA), the product released by the DapA-catalyzed reaction.</text>
</comment>
<dbReference type="GO" id="GO:0051287">
    <property type="term" value="F:NAD binding"/>
    <property type="evidence" value="ECO:0007669"/>
    <property type="project" value="UniProtKB-UniRule"/>
</dbReference>
<evidence type="ECO:0000256" key="4">
    <source>
        <dbReference type="ARBA" id="ARBA00022857"/>
    </source>
</evidence>
<evidence type="ECO:0000256" key="11">
    <source>
        <dbReference type="ARBA" id="ARBA00049080"/>
    </source>
</evidence>
<dbReference type="EC" id="1.17.1.8" evidence="10 13"/>
<dbReference type="EMBL" id="SIHO01000002">
    <property type="protein sequence ID" value="TFU03875.1"/>
    <property type="molecule type" value="Genomic_DNA"/>
</dbReference>
<dbReference type="InterPro" id="IPR023940">
    <property type="entry name" value="DHDPR_bac"/>
</dbReference>
<keyword evidence="4 13" id="KW-0521">NADP</keyword>
<evidence type="ECO:0000259" key="15">
    <source>
        <dbReference type="Pfam" id="PF05173"/>
    </source>
</evidence>
<feature type="binding site" evidence="13">
    <location>
        <position position="36"/>
    </location>
    <ligand>
        <name>NADP(+)</name>
        <dbReference type="ChEBI" id="CHEBI:58349"/>
    </ligand>
</feature>
<dbReference type="InterPro" id="IPR000846">
    <property type="entry name" value="DapB_N"/>
</dbReference>
<comment type="subunit">
    <text evidence="13">Homotetramer.</text>
</comment>
<dbReference type="InterPro" id="IPR036291">
    <property type="entry name" value="NAD(P)-bd_dom_sf"/>
</dbReference>
<evidence type="ECO:0000256" key="5">
    <source>
        <dbReference type="ARBA" id="ARBA00022915"/>
    </source>
</evidence>
<feature type="binding site" evidence="13">
    <location>
        <position position="137"/>
    </location>
    <ligand>
        <name>(S)-2,3,4,5-tetrahydrodipicolinate</name>
        <dbReference type="ChEBI" id="CHEBI:16845"/>
    </ligand>
</feature>
<evidence type="ECO:0000256" key="6">
    <source>
        <dbReference type="ARBA" id="ARBA00023002"/>
    </source>
</evidence>
<dbReference type="InterPro" id="IPR022663">
    <property type="entry name" value="DapB_C"/>
</dbReference>
<dbReference type="Proteomes" id="UP000297737">
    <property type="component" value="Unassembled WGS sequence"/>
</dbReference>
<keyword evidence="8 13" id="KW-0457">Lysine biosynthesis</keyword>
<dbReference type="GO" id="GO:0016726">
    <property type="term" value="F:oxidoreductase activity, acting on CH or CH2 groups, NAD or NADP as acceptor"/>
    <property type="evidence" value="ECO:0007669"/>
    <property type="project" value="UniProtKB-UniRule"/>
</dbReference>
<comment type="catalytic activity">
    <reaction evidence="11 13">
        <text>(S)-2,3,4,5-tetrahydrodipicolinate + NADP(+) + H2O = (2S,4S)-4-hydroxy-2,3,4,5-tetrahydrodipicolinate + NADPH + H(+)</text>
        <dbReference type="Rhea" id="RHEA:35331"/>
        <dbReference type="ChEBI" id="CHEBI:15377"/>
        <dbReference type="ChEBI" id="CHEBI:15378"/>
        <dbReference type="ChEBI" id="CHEBI:16845"/>
        <dbReference type="ChEBI" id="CHEBI:57783"/>
        <dbReference type="ChEBI" id="CHEBI:58349"/>
        <dbReference type="ChEBI" id="CHEBI:67139"/>
        <dbReference type="EC" id="1.17.1.8"/>
    </reaction>
</comment>
<protein>
    <recommendedName>
        <fullName evidence="10 13">4-hydroxy-tetrahydrodipicolinate reductase</fullName>
        <shortName evidence="13">HTPA reductase</shortName>
        <ecNumber evidence="10 13">1.17.1.8</ecNumber>
    </recommendedName>
</protein>
<dbReference type="GO" id="GO:0050661">
    <property type="term" value="F:NADP binding"/>
    <property type="evidence" value="ECO:0007669"/>
    <property type="project" value="UniProtKB-UniRule"/>
</dbReference>
<keyword evidence="5 13" id="KW-0220">Diaminopimelate biosynthesis</keyword>
<comment type="function">
    <text evidence="13">Catalyzes the conversion of 4-hydroxy-tetrahydrodipicolinate (HTPA) to tetrahydrodipicolinate.</text>
</comment>
<evidence type="ECO:0000313" key="17">
    <source>
        <dbReference type="Proteomes" id="UP000297737"/>
    </source>
</evidence>
<feature type="domain" description="Dihydrodipicolinate reductase C-terminal" evidence="15">
    <location>
        <begin position="109"/>
        <end position="245"/>
    </location>
</feature>
<dbReference type="PROSITE" id="PS01298">
    <property type="entry name" value="DAPB"/>
    <property type="match status" value="1"/>
</dbReference>
<name>A0A4Y9EP65_9SPHN</name>
<comment type="caution">
    <text evidence="13">Lacks conserved residue(s) required for the propagation of feature annotation.</text>
</comment>
<proteinExistence type="inferred from homology"/>
<dbReference type="Gene3D" id="3.30.360.10">
    <property type="entry name" value="Dihydrodipicolinate Reductase, domain 2"/>
    <property type="match status" value="1"/>
</dbReference>
<comment type="subcellular location">
    <subcellularLocation>
        <location evidence="13">Cytoplasm</location>
    </subcellularLocation>
</comment>
<dbReference type="PANTHER" id="PTHR20836">
    <property type="entry name" value="DIHYDRODIPICOLINATE REDUCTASE"/>
    <property type="match status" value="1"/>
</dbReference>
<dbReference type="GO" id="GO:0005829">
    <property type="term" value="C:cytosol"/>
    <property type="evidence" value="ECO:0007669"/>
    <property type="project" value="TreeGrafter"/>
</dbReference>
<feature type="binding site" evidence="13">
    <location>
        <begin position="146"/>
        <end position="147"/>
    </location>
    <ligand>
        <name>(S)-2,3,4,5-tetrahydrodipicolinate</name>
        <dbReference type="ChEBI" id="CHEBI:16845"/>
    </ligand>
</feature>
<evidence type="ECO:0000256" key="2">
    <source>
        <dbReference type="ARBA" id="ARBA00022490"/>
    </source>
</evidence>
<organism evidence="16 17">
    <name type="scientific">Glacieibacterium arshaanense</name>
    <dbReference type="NCBI Taxonomy" id="2511025"/>
    <lineage>
        <taxon>Bacteria</taxon>
        <taxon>Pseudomonadati</taxon>
        <taxon>Pseudomonadota</taxon>
        <taxon>Alphaproteobacteria</taxon>
        <taxon>Sphingomonadales</taxon>
        <taxon>Sphingosinicellaceae</taxon>
        <taxon>Glacieibacterium</taxon>
    </lineage>
</organism>
<comment type="caution">
    <text evidence="16">The sequence shown here is derived from an EMBL/GenBank/DDBJ whole genome shotgun (WGS) entry which is preliminary data.</text>
</comment>
<gene>
    <name evidence="13" type="primary">dapB</name>
    <name evidence="16" type="ORF">EUV02_09265</name>
</gene>
<dbReference type="AlphaFoldDB" id="A0A4Y9EP65"/>
<feature type="active site" description="Proton donor" evidence="13">
    <location>
        <position position="140"/>
    </location>
</feature>
<evidence type="ECO:0000256" key="1">
    <source>
        <dbReference type="ARBA" id="ARBA00006642"/>
    </source>
</evidence>
<dbReference type="GO" id="GO:0009089">
    <property type="term" value="P:lysine biosynthetic process via diaminopimelate"/>
    <property type="evidence" value="ECO:0007669"/>
    <property type="project" value="UniProtKB-UniRule"/>
</dbReference>
<keyword evidence="2 13" id="KW-0963">Cytoplasm</keyword>
<dbReference type="PANTHER" id="PTHR20836:SF0">
    <property type="entry name" value="4-HYDROXY-TETRAHYDRODIPICOLINATE REDUCTASE 1, CHLOROPLASTIC-RELATED"/>
    <property type="match status" value="1"/>
</dbReference>
<evidence type="ECO:0000256" key="3">
    <source>
        <dbReference type="ARBA" id="ARBA00022605"/>
    </source>
</evidence>
<dbReference type="NCBIfam" id="TIGR00036">
    <property type="entry name" value="dapB"/>
    <property type="match status" value="1"/>
</dbReference>
<evidence type="ECO:0000256" key="10">
    <source>
        <dbReference type="ARBA" id="ARBA00038983"/>
    </source>
</evidence>
<keyword evidence="17" id="KW-1185">Reference proteome</keyword>
<dbReference type="Pfam" id="PF05173">
    <property type="entry name" value="DapB_C"/>
    <property type="match status" value="1"/>
</dbReference>
<dbReference type="GO" id="GO:0008839">
    <property type="term" value="F:4-hydroxy-tetrahydrodipicolinate reductase"/>
    <property type="evidence" value="ECO:0007669"/>
    <property type="project" value="UniProtKB-UniRule"/>
</dbReference>
<dbReference type="FunFam" id="3.30.360.10:FF:000004">
    <property type="entry name" value="4-hydroxy-tetrahydrodipicolinate reductase"/>
    <property type="match status" value="1"/>
</dbReference>
<dbReference type="OrthoDB" id="9790352at2"/>
<comment type="catalytic activity">
    <reaction evidence="12 13">
        <text>(S)-2,3,4,5-tetrahydrodipicolinate + NAD(+) + H2O = (2S,4S)-4-hydroxy-2,3,4,5-tetrahydrodipicolinate + NADH + H(+)</text>
        <dbReference type="Rhea" id="RHEA:35323"/>
        <dbReference type="ChEBI" id="CHEBI:15377"/>
        <dbReference type="ChEBI" id="CHEBI:15378"/>
        <dbReference type="ChEBI" id="CHEBI:16845"/>
        <dbReference type="ChEBI" id="CHEBI:57540"/>
        <dbReference type="ChEBI" id="CHEBI:57945"/>
        <dbReference type="ChEBI" id="CHEBI:67139"/>
        <dbReference type="EC" id="1.17.1.8"/>
    </reaction>
</comment>
<evidence type="ECO:0000256" key="8">
    <source>
        <dbReference type="ARBA" id="ARBA00023154"/>
    </source>
</evidence>
<evidence type="ECO:0000256" key="9">
    <source>
        <dbReference type="ARBA" id="ARBA00037922"/>
    </source>
</evidence>
<dbReference type="UniPathway" id="UPA00034">
    <property type="reaction ID" value="UER00018"/>
</dbReference>
<feature type="binding site" evidence="13">
    <location>
        <begin position="103"/>
        <end position="106"/>
    </location>
    <ligand>
        <name>NAD(+)</name>
        <dbReference type="ChEBI" id="CHEBI:57540"/>
    </ligand>
</feature>
<dbReference type="Pfam" id="PF01113">
    <property type="entry name" value="DapB_N"/>
    <property type="match status" value="1"/>
</dbReference>
<evidence type="ECO:0000259" key="14">
    <source>
        <dbReference type="Pfam" id="PF01113"/>
    </source>
</evidence>
<keyword evidence="3 13" id="KW-0028">Amino-acid biosynthesis</keyword>
<dbReference type="SUPFAM" id="SSF51735">
    <property type="entry name" value="NAD(P)-binding Rossmann-fold domains"/>
    <property type="match status" value="1"/>
</dbReference>
<dbReference type="CDD" id="cd02274">
    <property type="entry name" value="DHDPR_N"/>
    <property type="match status" value="1"/>
</dbReference>
<dbReference type="PIRSF" id="PIRSF000161">
    <property type="entry name" value="DHPR"/>
    <property type="match status" value="1"/>
</dbReference>
<feature type="binding site" evidence="13">
    <location>
        <begin position="79"/>
        <end position="81"/>
    </location>
    <ligand>
        <name>NAD(+)</name>
        <dbReference type="ChEBI" id="CHEBI:57540"/>
    </ligand>
</feature>
<keyword evidence="6 13" id="KW-0560">Oxidoreductase</keyword>
<feature type="domain" description="Dihydrodipicolinate reductase N-terminal" evidence="14">
    <location>
        <begin position="1"/>
        <end position="105"/>
    </location>
</feature>